<feature type="binding site" evidence="5">
    <location>
        <position position="548"/>
    </location>
    <ligand>
        <name>Fe cation</name>
        <dbReference type="ChEBI" id="CHEBI:24875"/>
        <note>catalytic</note>
    </ligand>
</feature>
<feature type="region of interest" description="Disordered" evidence="6">
    <location>
        <begin position="368"/>
        <end position="407"/>
    </location>
</feature>
<comment type="cofactor">
    <cofactor evidence="5">
        <name>Fe(2+)</name>
        <dbReference type="ChEBI" id="CHEBI:29033"/>
    </cofactor>
    <text evidence="5">Binds 1 Fe(2+) ion per subunit.</text>
</comment>
<dbReference type="STRING" id="94643.A0A2A9MPX7"/>
<feature type="compositionally biased region" description="Basic and acidic residues" evidence="6">
    <location>
        <begin position="290"/>
        <end position="309"/>
    </location>
</feature>
<dbReference type="VEuPathDB" id="ToxoDB:BESB_002730"/>
<keyword evidence="1 5" id="KW-0479">Metal-binding</keyword>
<dbReference type="GO" id="GO:0005737">
    <property type="term" value="C:cytoplasm"/>
    <property type="evidence" value="ECO:0007669"/>
    <property type="project" value="TreeGrafter"/>
</dbReference>
<feature type="region of interest" description="Disordered" evidence="6">
    <location>
        <begin position="178"/>
        <end position="234"/>
    </location>
</feature>
<dbReference type="Gene3D" id="2.60.120.590">
    <property type="entry name" value="Alpha-ketoglutarate-dependent dioxygenase AlkB-like"/>
    <property type="match status" value="1"/>
</dbReference>
<dbReference type="InterPro" id="IPR037151">
    <property type="entry name" value="AlkB-like_sf"/>
</dbReference>
<protein>
    <recommendedName>
        <fullName evidence="7">Alpha-ketoglutarate-dependent dioxygenase AlkB-like domain-containing protein</fullName>
    </recommendedName>
</protein>
<comment type="caution">
    <text evidence="8">The sequence shown here is derived from an EMBL/GenBank/DDBJ whole genome shotgun (WGS) entry which is preliminary data.</text>
</comment>
<proteinExistence type="predicted"/>
<keyword evidence="3" id="KW-0560">Oxidoreductase</keyword>
<dbReference type="InterPro" id="IPR004574">
    <property type="entry name" value="Alkb"/>
</dbReference>
<feature type="domain" description="Alpha-ketoglutarate-dependent dioxygenase AlkB-like" evidence="7">
    <location>
        <begin position="491"/>
        <end position="606"/>
    </location>
</feature>
<dbReference type="GO" id="GO:0008198">
    <property type="term" value="F:ferrous iron binding"/>
    <property type="evidence" value="ECO:0007669"/>
    <property type="project" value="TreeGrafter"/>
</dbReference>
<dbReference type="AlphaFoldDB" id="A0A2A9MPX7"/>
<evidence type="ECO:0000259" key="7">
    <source>
        <dbReference type="Pfam" id="PF13532"/>
    </source>
</evidence>
<feature type="compositionally biased region" description="Basic and acidic residues" evidence="6">
    <location>
        <begin position="62"/>
        <end position="80"/>
    </location>
</feature>
<dbReference type="GeneID" id="40305336"/>
<name>A0A2A9MPX7_BESBE</name>
<feature type="binding site" evidence="5">
    <location>
        <position position="601"/>
    </location>
    <ligand>
        <name>Fe cation</name>
        <dbReference type="ChEBI" id="CHEBI:24875"/>
        <note>catalytic</note>
    </ligand>
</feature>
<dbReference type="Proteomes" id="UP000224006">
    <property type="component" value="Chromosome I"/>
</dbReference>
<organism evidence="8 9">
    <name type="scientific">Besnoitia besnoiti</name>
    <name type="common">Apicomplexan protozoan</name>
    <dbReference type="NCBI Taxonomy" id="94643"/>
    <lineage>
        <taxon>Eukaryota</taxon>
        <taxon>Sar</taxon>
        <taxon>Alveolata</taxon>
        <taxon>Apicomplexa</taxon>
        <taxon>Conoidasida</taxon>
        <taxon>Coccidia</taxon>
        <taxon>Eucoccidiorida</taxon>
        <taxon>Eimeriorina</taxon>
        <taxon>Sarcocystidae</taxon>
        <taxon>Besnoitia</taxon>
    </lineage>
</organism>
<sequence length="777" mass="82772">MARCSRVEAVSAASGVDVFKQTETILRQTPWESLLLSQLRRLIAETKDAQRPTLPPHSSRRVGREPCGDRNAAGHEREATSEETVGNRRRAPRGTHANRAREGENSNETSAHADRGESDAGWGSPGNDSRAKPQGVMEIGNEGDCKLAVIGGFPLRQQTLEFDSPQIRMLLEGSRNLASVQPDDHPDANASRRPSPLSSSASPRPFVASAPSASHAGSASPSPDNSSDAVAPSGGLLSPSSARLFAGLSPAASVASAAPSESGQVRGKGEGTELESVGAPSSLRPASDLSAEKVKDVHSDAGHSPLDDRSAPVSIYEVVPGALFLPAYLSVSEQLCLACECLSVYSMPPHVCNLCNLIHSSAEPSVAGASSSSSHFSSEQAGREAQACADGAQGEQTETAEAEGGRDVICRRREGETPSQEAAACRRFDGNLSRASLSPFLKKQLRWVTLGRHYDWTKRSYDEETNGVGRCPSTRPLLSSFPTSAGATPAISPSFAKLPAALEKLCDDILQLCEPYLADAREGTSRRVMDAAILNVYRSGDRLRGHKDDAERAEEPLVSISIGQPAIFLLGGDSRQVAPKALVLRSGDVLVLSGVARWAIHGVPKLLYYNPVISLPAPRRRKKLRAHASTMQGGMRMSTVGLQTQMYEWRCSEDRQSSEGVVCAARNLVAAAGLSGFGELHADSGMRLLATCTRRGGRTNSGSSSWLQLLEVYRRQTGDCRHDSGDIRSGTGLNGHATSTSDQTEPLEKIVGSQTANDVVSWLGELRLNLSCRCDES</sequence>
<dbReference type="GO" id="GO:0035513">
    <property type="term" value="P:oxidative RNA demethylation"/>
    <property type="evidence" value="ECO:0007669"/>
    <property type="project" value="TreeGrafter"/>
</dbReference>
<dbReference type="Pfam" id="PF13532">
    <property type="entry name" value="2OG-FeII_Oxy_2"/>
    <property type="match status" value="1"/>
</dbReference>
<dbReference type="PANTHER" id="PTHR16557">
    <property type="entry name" value="ALKYLATED DNA REPAIR PROTEIN ALKB-RELATED"/>
    <property type="match status" value="1"/>
</dbReference>
<evidence type="ECO:0000256" key="3">
    <source>
        <dbReference type="ARBA" id="ARBA00023002"/>
    </source>
</evidence>
<evidence type="ECO:0000256" key="2">
    <source>
        <dbReference type="ARBA" id="ARBA00022964"/>
    </source>
</evidence>
<feature type="compositionally biased region" description="Low complexity" evidence="6">
    <location>
        <begin position="188"/>
        <end position="233"/>
    </location>
</feature>
<gene>
    <name evidence="8" type="ORF">BESB_002730</name>
</gene>
<dbReference type="RefSeq" id="XP_029221941.1">
    <property type="nucleotide sequence ID" value="XM_029359028.1"/>
</dbReference>
<evidence type="ECO:0000256" key="6">
    <source>
        <dbReference type="SAM" id="MobiDB-lite"/>
    </source>
</evidence>
<evidence type="ECO:0000256" key="4">
    <source>
        <dbReference type="ARBA" id="ARBA00023004"/>
    </source>
</evidence>
<feature type="region of interest" description="Disordered" evidence="6">
    <location>
        <begin position="721"/>
        <end position="746"/>
    </location>
</feature>
<dbReference type="OrthoDB" id="333807at2759"/>
<feature type="region of interest" description="Disordered" evidence="6">
    <location>
        <begin position="47"/>
        <end position="137"/>
    </location>
</feature>
<evidence type="ECO:0000256" key="1">
    <source>
        <dbReference type="ARBA" id="ARBA00022723"/>
    </source>
</evidence>
<dbReference type="GO" id="GO:0035516">
    <property type="term" value="F:broad specificity oxidative DNA demethylase activity"/>
    <property type="evidence" value="ECO:0007669"/>
    <property type="project" value="TreeGrafter"/>
</dbReference>
<keyword evidence="9" id="KW-1185">Reference proteome</keyword>
<feature type="region of interest" description="Disordered" evidence="6">
    <location>
        <begin position="256"/>
        <end position="309"/>
    </location>
</feature>
<feature type="compositionally biased region" description="Basic residues" evidence="6">
    <location>
        <begin position="87"/>
        <end position="98"/>
    </location>
</feature>
<dbReference type="SUPFAM" id="SSF51197">
    <property type="entry name" value="Clavaminate synthase-like"/>
    <property type="match status" value="1"/>
</dbReference>
<dbReference type="EMBL" id="NWUJ01000001">
    <property type="protein sequence ID" value="PFH37932.1"/>
    <property type="molecule type" value="Genomic_DNA"/>
</dbReference>
<keyword evidence="2" id="KW-0223">Dioxygenase</keyword>
<dbReference type="PANTHER" id="PTHR16557:SF2">
    <property type="entry name" value="NUCLEIC ACID DIOXYGENASE ALKBH1"/>
    <property type="match status" value="1"/>
</dbReference>
<dbReference type="GO" id="GO:0035515">
    <property type="term" value="F:oxidative RNA demethylase activity"/>
    <property type="evidence" value="ECO:0007669"/>
    <property type="project" value="TreeGrafter"/>
</dbReference>
<accession>A0A2A9MPX7</accession>
<feature type="binding site" evidence="5">
    <location>
        <position position="546"/>
    </location>
    <ligand>
        <name>Fe cation</name>
        <dbReference type="ChEBI" id="CHEBI:24875"/>
        <note>catalytic</note>
    </ligand>
</feature>
<evidence type="ECO:0000313" key="9">
    <source>
        <dbReference type="Proteomes" id="UP000224006"/>
    </source>
</evidence>
<keyword evidence="4 5" id="KW-0408">Iron</keyword>
<dbReference type="InterPro" id="IPR027450">
    <property type="entry name" value="AlkB-like"/>
</dbReference>
<reference evidence="8 9" key="1">
    <citation type="submission" date="2017-09" db="EMBL/GenBank/DDBJ databases">
        <title>Genome sequencing of Besnoitia besnoiti strain Bb-Ger1.</title>
        <authorList>
            <person name="Schares G."/>
            <person name="Venepally P."/>
            <person name="Lorenzi H.A."/>
        </authorList>
    </citation>
    <scope>NUCLEOTIDE SEQUENCE [LARGE SCALE GENOMIC DNA]</scope>
    <source>
        <strain evidence="8 9">Bb-Ger1</strain>
    </source>
</reference>
<feature type="compositionally biased region" description="Low complexity" evidence="6">
    <location>
        <begin position="368"/>
        <end position="378"/>
    </location>
</feature>
<evidence type="ECO:0000256" key="5">
    <source>
        <dbReference type="PIRSR" id="PIRSR604574-2"/>
    </source>
</evidence>
<dbReference type="KEGG" id="bbes:BESB_002730"/>
<evidence type="ECO:0000313" key="8">
    <source>
        <dbReference type="EMBL" id="PFH37932.1"/>
    </source>
</evidence>